<organism evidence="1 2">
    <name type="scientific">Bacillus salitolerans</name>
    <dbReference type="NCBI Taxonomy" id="1437434"/>
    <lineage>
        <taxon>Bacteria</taxon>
        <taxon>Bacillati</taxon>
        <taxon>Bacillota</taxon>
        <taxon>Bacilli</taxon>
        <taxon>Bacillales</taxon>
        <taxon>Bacillaceae</taxon>
        <taxon>Bacillus</taxon>
    </lineage>
</organism>
<dbReference type="RefSeq" id="WP_377927323.1">
    <property type="nucleotide sequence ID" value="NZ_JBHUEM010000005.1"/>
</dbReference>
<reference evidence="2" key="1">
    <citation type="journal article" date="2019" name="Int. J. Syst. Evol. Microbiol.">
        <title>The Global Catalogue of Microorganisms (GCM) 10K type strain sequencing project: providing services to taxonomists for standard genome sequencing and annotation.</title>
        <authorList>
            <consortium name="The Broad Institute Genomics Platform"/>
            <consortium name="The Broad Institute Genome Sequencing Center for Infectious Disease"/>
            <person name="Wu L."/>
            <person name="Ma J."/>
        </authorList>
    </citation>
    <scope>NUCLEOTIDE SEQUENCE [LARGE SCALE GENOMIC DNA]</scope>
    <source>
        <strain evidence="2">CCUG 49339</strain>
    </source>
</reference>
<name>A0ABW4LMP2_9BACI</name>
<protein>
    <submittedName>
        <fullName evidence="1">Uncharacterized protein</fullName>
    </submittedName>
</protein>
<evidence type="ECO:0000313" key="2">
    <source>
        <dbReference type="Proteomes" id="UP001597214"/>
    </source>
</evidence>
<accession>A0ABW4LMP2</accession>
<proteinExistence type="predicted"/>
<keyword evidence="2" id="KW-1185">Reference proteome</keyword>
<gene>
    <name evidence="1" type="ORF">ACFSCX_06315</name>
</gene>
<dbReference type="Proteomes" id="UP001597214">
    <property type="component" value="Unassembled WGS sequence"/>
</dbReference>
<comment type="caution">
    <text evidence="1">The sequence shown here is derived from an EMBL/GenBank/DDBJ whole genome shotgun (WGS) entry which is preliminary data.</text>
</comment>
<dbReference type="EMBL" id="JBHUEM010000005">
    <property type="protein sequence ID" value="MFD1736176.1"/>
    <property type="molecule type" value="Genomic_DNA"/>
</dbReference>
<evidence type="ECO:0000313" key="1">
    <source>
        <dbReference type="EMBL" id="MFD1736176.1"/>
    </source>
</evidence>
<sequence>MTIAVVDALSIIQLVVIHVLEQYCMIKADIIRVSRMVTYDFVMSYQEEKQMEMELVTETVVESAPVETTQVPEVKRAVLNDDTLQFLSMIEQEVNGPQAEQYEEPMSQDSYIDCMEPDNYVTVSMDDELNQLDMMMEQQPIEDCLTMEDLSEDDENIELDGSYSELATARIRDGLMGEQKWTVQVVGIENEYVHVSDGNRIWLNMGDASSMVGVGEILSVVVNRTEKDITVQHIDAIERTISQDYLIPDEYMAAVC</sequence>